<dbReference type="PANTHER" id="PTHR30328:SF54">
    <property type="entry name" value="HTH-TYPE TRANSCRIPTIONAL REPRESSOR SCO4008"/>
    <property type="match status" value="1"/>
</dbReference>
<dbReference type="Pfam" id="PF17938">
    <property type="entry name" value="TetR_C_29"/>
    <property type="match status" value="1"/>
</dbReference>
<dbReference type="Gene3D" id="1.10.357.10">
    <property type="entry name" value="Tetracycline Repressor, domain 2"/>
    <property type="match status" value="1"/>
</dbReference>
<feature type="DNA-binding region" description="H-T-H motif" evidence="2">
    <location>
        <begin position="59"/>
        <end position="78"/>
    </location>
</feature>
<dbReference type="InterPro" id="IPR036271">
    <property type="entry name" value="Tet_transcr_reg_TetR-rel_C_sf"/>
</dbReference>
<dbReference type="EMBL" id="QUSG01000005">
    <property type="protein sequence ID" value="KAA3527916.1"/>
    <property type="molecule type" value="Genomic_DNA"/>
</dbReference>
<dbReference type="GeneID" id="60680180"/>
<dbReference type="AlphaFoldDB" id="A0A368NZI6"/>
<reference evidence="5 6" key="1">
    <citation type="submission" date="2018-08" db="EMBL/GenBank/DDBJ databases">
        <title>Genome sequencing of Agrobacterium vitis strain ICMP 10754.</title>
        <authorList>
            <person name="Visnovsky S.B."/>
            <person name="Pitman A.R."/>
        </authorList>
    </citation>
    <scope>NUCLEOTIDE SEQUENCE [LARGE SCALE GENOMIC DNA]</scope>
    <source>
        <strain evidence="5 6">ICMP 10754</strain>
    </source>
</reference>
<dbReference type="PROSITE" id="PS50977">
    <property type="entry name" value="HTH_TETR_2"/>
    <property type="match status" value="1"/>
</dbReference>
<dbReference type="PANTHER" id="PTHR30328">
    <property type="entry name" value="TRANSCRIPTIONAL REPRESSOR"/>
    <property type="match status" value="1"/>
</dbReference>
<evidence type="ECO:0000256" key="2">
    <source>
        <dbReference type="PROSITE-ProRule" id="PRU00335"/>
    </source>
</evidence>
<dbReference type="RefSeq" id="WP_060716067.1">
    <property type="nucleotide sequence ID" value="NZ_CP055266.1"/>
</dbReference>
<dbReference type="PRINTS" id="PR00455">
    <property type="entry name" value="HTHTETR"/>
</dbReference>
<dbReference type="OrthoDB" id="2356263at2"/>
<keyword evidence="1 2" id="KW-0238">DNA-binding</keyword>
<dbReference type="SUPFAM" id="SSF48498">
    <property type="entry name" value="Tetracyclin repressor-like, C-terminal domain"/>
    <property type="match status" value="1"/>
</dbReference>
<organism evidence="5 6">
    <name type="scientific">Agrobacterium vitis</name>
    <name type="common">Rhizobium vitis</name>
    <dbReference type="NCBI Taxonomy" id="373"/>
    <lineage>
        <taxon>Bacteria</taxon>
        <taxon>Pseudomonadati</taxon>
        <taxon>Pseudomonadota</taxon>
        <taxon>Alphaproteobacteria</taxon>
        <taxon>Hyphomicrobiales</taxon>
        <taxon>Rhizobiaceae</taxon>
        <taxon>Rhizobium/Agrobacterium group</taxon>
        <taxon>Agrobacterium</taxon>
    </lineage>
</organism>
<dbReference type="InterPro" id="IPR050109">
    <property type="entry name" value="HTH-type_TetR-like_transc_reg"/>
</dbReference>
<evidence type="ECO:0000256" key="3">
    <source>
        <dbReference type="SAM" id="MobiDB-lite"/>
    </source>
</evidence>
<evidence type="ECO:0000259" key="4">
    <source>
        <dbReference type="PROSITE" id="PS50977"/>
    </source>
</evidence>
<sequence>MTGQRLEQTFEEGPDPEAENPAPVQCRQGRMIRHPDATRAIILDAAIQEFAAKGFAGARVDAIALRSKTNKRMLYHFFGDKEGLYVAVLEVIFSNVTAAGKSLHLSRRQPLDGIRELALHTWNYFLTHPEFVSLLATENILRAEYSSRSKTIPSTHGPLLAEIEKLLQRGIEQGVFRADINPVTVYMTIAGLSFFYINNRYTLALNLNPNVWQPAAIDAWGEHIVTVTLAFLAPETQAGI</sequence>
<comment type="caution">
    <text evidence="5">The sequence shown here is derived from an EMBL/GenBank/DDBJ whole genome shotgun (WGS) entry which is preliminary data.</text>
</comment>
<dbReference type="GO" id="GO:0003677">
    <property type="term" value="F:DNA binding"/>
    <property type="evidence" value="ECO:0007669"/>
    <property type="project" value="UniProtKB-UniRule"/>
</dbReference>
<dbReference type="InterPro" id="IPR001647">
    <property type="entry name" value="HTH_TetR"/>
</dbReference>
<dbReference type="InterPro" id="IPR009057">
    <property type="entry name" value="Homeodomain-like_sf"/>
</dbReference>
<name>A0A368NZI6_AGRVI</name>
<feature type="compositionally biased region" description="Acidic residues" evidence="3">
    <location>
        <begin position="9"/>
        <end position="18"/>
    </location>
</feature>
<dbReference type="Pfam" id="PF00440">
    <property type="entry name" value="TetR_N"/>
    <property type="match status" value="1"/>
</dbReference>
<evidence type="ECO:0000256" key="1">
    <source>
        <dbReference type="ARBA" id="ARBA00023125"/>
    </source>
</evidence>
<evidence type="ECO:0000313" key="5">
    <source>
        <dbReference type="EMBL" id="KAA3527916.1"/>
    </source>
</evidence>
<proteinExistence type="predicted"/>
<dbReference type="Proteomes" id="UP000436911">
    <property type="component" value="Unassembled WGS sequence"/>
</dbReference>
<dbReference type="SUPFAM" id="SSF46689">
    <property type="entry name" value="Homeodomain-like"/>
    <property type="match status" value="1"/>
</dbReference>
<protein>
    <submittedName>
        <fullName evidence="5">TetR/AcrR family transcriptional regulator</fullName>
    </submittedName>
</protein>
<dbReference type="InterPro" id="IPR041474">
    <property type="entry name" value="NicS_C"/>
</dbReference>
<gene>
    <name evidence="5" type="ORF">DXT89_11680</name>
</gene>
<accession>A0A368NZI6</accession>
<feature type="region of interest" description="Disordered" evidence="3">
    <location>
        <begin position="1"/>
        <end position="23"/>
    </location>
</feature>
<feature type="domain" description="HTH tetR-type" evidence="4">
    <location>
        <begin position="36"/>
        <end position="96"/>
    </location>
</feature>
<evidence type="ECO:0000313" key="6">
    <source>
        <dbReference type="Proteomes" id="UP000436911"/>
    </source>
</evidence>